<name>A0A916X1D7_9HYPH</name>
<dbReference type="AlphaFoldDB" id="A0A916X1D7"/>
<dbReference type="PANTHER" id="PTHR38595:SF2">
    <property type="entry name" value="TYPE VI SECRETION SYSTEM BASEPLATE SUBUNIT TSSE"/>
    <property type="match status" value="1"/>
</dbReference>
<dbReference type="InterPro" id="IPR007048">
    <property type="entry name" value="IraD/Gp25-like"/>
</dbReference>
<dbReference type="Gene3D" id="3.10.450.40">
    <property type="match status" value="1"/>
</dbReference>
<comment type="caution">
    <text evidence="2">The sequence shown here is derived from an EMBL/GenBank/DDBJ whole genome shotgun (WGS) entry which is preliminary data.</text>
</comment>
<dbReference type="Pfam" id="PF04965">
    <property type="entry name" value="GPW_gp25"/>
    <property type="match status" value="1"/>
</dbReference>
<dbReference type="InterPro" id="IPR017737">
    <property type="entry name" value="TssE1-like"/>
</dbReference>
<keyword evidence="3" id="KW-1185">Reference proteome</keyword>
<feature type="domain" description="IraD/Gp25-like" evidence="1">
    <location>
        <begin position="28"/>
        <end position="113"/>
    </location>
</feature>
<dbReference type="InterPro" id="IPR053176">
    <property type="entry name" value="T6SS_TssE1-like"/>
</dbReference>
<dbReference type="PANTHER" id="PTHR38595">
    <property type="entry name" value="CYTOPLASMIC PROTEIN-RELATED"/>
    <property type="match status" value="1"/>
</dbReference>
<dbReference type="Proteomes" id="UP000605148">
    <property type="component" value="Unassembled WGS sequence"/>
</dbReference>
<accession>A0A916X1D7</accession>
<reference evidence="2" key="1">
    <citation type="journal article" date="2014" name="Int. J. Syst. Evol. Microbiol.">
        <title>Complete genome sequence of Corynebacterium casei LMG S-19264T (=DSM 44701T), isolated from a smear-ripened cheese.</title>
        <authorList>
            <consortium name="US DOE Joint Genome Institute (JGI-PGF)"/>
            <person name="Walter F."/>
            <person name="Albersmeier A."/>
            <person name="Kalinowski J."/>
            <person name="Ruckert C."/>
        </authorList>
    </citation>
    <scope>NUCLEOTIDE SEQUENCE</scope>
    <source>
        <strain evidence="2">CGMCC 1.12426</strain>
    </source>
</reference>
<dbReference type="NCBIfam" id="TIGR03357">
    <property type="entry name" value="VI_zyme"/>
    <property type="match status" value="1"/>
</dbReference>
<organism evidence="2 3">
    <name type="scientific">Roseibium aquae</name>
    <dbReference type="NCBI Taxonomy" id="1323746"/>
    <lineage>
        <taxon>Bacteria</taxon>
        <taxon>Pseudomonadati</taxon>
        <taxon>Pseudomonadota</taxon>
        <taxon>Alphaproteobacteria</taxon>
        <taxon>Hyphomicrobiales</taxon>
        <taxon>Stappiaceae</taxon>
        <taxon>Roseibium</taxon>
    </lineage>
</organism>
<evidence type="ECO:0000313" key="3">
    <source>
        <dbReference type="Proteomes" id="UP000605148"/>
    </source>
</evidence>
<gene>
    <name evidence="2" type="ORF">GCM10011316_17600</name>
</gene>
<protein>
    <submittedName>
        <fullName evidence="2">Lysozyme</fullName>
    </submittedName>
</protein>
<reference evidence="2" key="2">
    <citation type="submission" date="2020-09" db="EMBL/GenBank/DDBJ databases">
        <authorList>
            <person name="Sun Q."/>
            <person name="Zhou Y."/>
        </authorList>
    </citation>
    <scope>NUCLEOTIDE SEQUENCE</scope>
    <source>
        <strain evidence="2">CGMCC 1.12426</strain>
    </source>
</reference>
<dbReference type="SUPFAM" id="SSF160719">
    <property type="entry name" value="gpW/gp25-like"/>
    <property type="match status" value="1"/>
</dbReference>
<evidence type="ECO:0000259" key="1">
    <source>
        <dbReference type="Pfam" id="PF04965"/>
    </source>
</evidence>
<dbReference type="EMBL" id="BMFA01000004">
    <property type="protein sequence ID" value="GGB45952.1"/>
    <property type="molecule type" value="Genomic_DNA"/>
</dbReference>
<evidence type="ECO:0000313" key="2">
    <source>
        <dbReference type="EMBL" id="GGB45952.1"/>
    </source>
</evidence>
<sequence length="137" mass="15662">MPVSLFQRLEEDITLGDFRSPDEAQNALMDSVLQDLRVLLNSMAGCCEIRPDYGLADFNSVFQSHRDTAQELCRDIERQIRVFEPRLKNPRVRAVDDPDRPLEFVFSVEAQLEYAGRSVRVRIDSVLDSSGQMRVTA</sequence>
<dbReference type="RefSeq" id="WP_172972023.1">
    <property type="nucleotide sequence ID" value="NZ_BMFA01000004.1"/>
</dbReference>
<proteinExistence type="predicted"/>